<dbReference type="AlphaFoldDB" id="A0A936Z7U2"/>
<feature type="domain" description="DUF4440" evidence="1">
    <location>
        <begin position="17"/>
        <end position="111"/>
    </location>
</feature>
<reference evidence="2" key="1">
    <citation type="submission" date="2021-01" db="EMBL/GenBank/DDBJ databases">
        <title>Microvirga sp.</title>
        <authorList>
            <person name="Kim M.K."/>
        </authorList>
    </citation>
    <scope>NUCLEOTIDE SEQUENCE</scope>
    <source>
        <strain evidence="2">5420S-16</strain>
    </source>
</reference>
<keyword evidence="3" id="KW-1185">Reference proteome</keyword>
<dbReference type="InterPro" id="IPR032710">
    <property type="entry name" value="NTF2-like_dom_sf"/>
</dbReference>
<dbReference type="Pfam" id="PF14534">
    <property type="entry name" value="DUF4440"/>
    <property type="match status" value="1"/>
</dbReference>
<sequence length="127" mass="13726">MSAQQLIDADKAFNAMAQREGTGPAFIAYSAEDPVMIRPGSMPLLGRSAFVEAFSQVTGSALSWEPLRAEIAASQDLGYTFGRYTLREGGEIKAYGVYVSIWKKQQDGSWKFVLDGGGTTPHPVAHP</sequence>
<comment type="caution">
    <text evidence="2">The sequence shown here is derived from an EMBL/GenBank/DDBJ whole genome shotgun (WGS) entry which is preliminary data.</text>
</comment>
<proteinExistence type="predicted"/>
<dbReference type="Gene3D" id="3.10.450.50">
    <property type="match status" value="1"/>
</dbReference>
<dbReference type="RefSeq" id="WP_202058644.1">
    <property type="nucleotide sequence ID" value="NZ_JAEQMY010000010.1"/>
</dbReference>
<dbReference type="InterPro" id="IPR027843">
    <property type="entry name" value="DUF4440"/>
</dbReference>
<name>A0A936Z7U2_9HYPH</name>
<dbReference type="Proteomes" id="UP000605848">
    <property type="component" value="Unassembled WGS sequence"/>
</dbReference>
<evidence type="ECO:0000259" key="1">
    <source>
        <dbReference type="Pfam" id="PF14534"/>
    </source>
</evidence>
<organism evidence="2 3">
    <name type="scientific">Microvirga aerilata</name>
    <dbReference type="NCBI Taxonomy" id="670292"/>
    <lineage>
        <taxon>Bacteria</taxon>
        <taxon>Pseudomonadati</taxon>
        <taxon>Pseudomonadota</taxon>
        <taxon>Alphaproteobacteria</taxon>
        <taxon>Hyphomicrobiales</taxon>
        <taxon>Methylobacteriaceae</taxon>
        <taxon>Microvirga</taxon>
    </lineage>
</organism>
<dbReference type="SUPFAM" id="SSF54427">
    <property type="entry name" value="NTF2-like"/>
    <property type="match status" value="1"/>
</dbReference>
<dbReference type="EMBL" id="JAEQMY010000010">
    <property type="protein sequence ID" value="MBL0404216.1"/>
    <property type="molecule type" value="Genomic_DNA"/>
</dbReference>
<gene>
    <name evidence="2" type="ORF">JKG68_09580</name>
</gene>
<evidence type="ECO:0000313" key="3">
    <source>
        <dbReference type="Proteomes" id="UP000605848"/>
    </source>
</evidence>
<protein>
    <submittedName>
        <fullName evidence="2">Nuclear transport factor 2 family protein</fullName>
    </submittedName>
</protein>
<evidence type="ECO:0000313" key="2">
    <source>
        <dbReference type="EMBL" id="MBL0404216.1"/>
    </source>
</evidence>
<accession>A0A936Z7U2</accession>